<dbReference type="Proteomes" id="UP001320831">
    <property type="component" value="Unassembled WGS sequence"/>
</dbReference>
<evidence type="ECO:0000313" key="1">
    <source>
        <dbReference type="EMBL" id="MCT7378685.1"/>
    </source>
</evidence>
<reference evidence="1 2" key="1">
    <citation type="submission" date="2022-09" db="EMBL/GenBank/DDBJ databases">
        <title>Chelativorans salina sp. nov., a novel slightly halophilic bacterium isolated from a saline lake sediment enrichment.</title>
        <authorList>
            <person name="Gao L."/>
            <person name="Fang B.-Z."/>
            <person name="Li W.-J."/>
        </authorList>
    </citation>
    <scope>NUCLEOTIDE SEQUENCE [LARGE SCALE GENOMIC DNA]</scope>
    <source>
        <strain evidence="1 2">EGI FJ00035</strain>
    </source>
</reference>
<proteinExistence type="predicted"/>
<keyword evidence="2" id="KW-1185">Reference proteome</keyword>
<gene>
    <name evidence="1" type="ORF">N5A92_27150</name>
</gene>
<dbReference type="RefSeq" id="WP_260907762.1">
    <property type="nucleotide sequence ID" value="NZ_JAOCZP010000018.1"/>
</dbReference>
<organism evidence="1 2">
    <name type="scientific">Chelativorans salis</name>
    <dbReference type="NCBI Taxonomy" id="2978478"/>
    <lineage>
        <taxon>Bacteria</taxon>
        <taxon>Pseudomonadati</taxon>
        <taxon>Pseudomonadota</taxon>
        <taxon>Alphaproteobacteria</taxon>
        <taxon>Hyphomicrobiales</taxon>
        <taxon>Phyllobacteriaceae</taxon>
        <taxon>Chelativorans</taxon>
    </lineage>
</organism>
<sequence>MQLRGTPVQGSDPNAMPLADYISETVALIEEQPGAEEVLVERVHFQRFAEREGRYAESFARLNG</sequence>
<comment type="caution">
    <text evidence="1">The sequence shown here is derived from an EMBL/GenBank/DDBJ whole genome shotgun (WGS) entry which is preliminary data.</text>
</comment>
<accession>A0ABT2LVX2</accession>
<evidence type="ECO:0000313" key="2">
    <source>
        <dbReference type="Proteomes" id="UP001320831"/>
    </source>
</evidence>
<name>A0ABT2LVX2_9HYPH</name>
<dbReference type="EMBL" id="JAOCZP010000018">
    <property type="protein sequence ID" value="MCT7378685.1"/>
    <property type="molecule type" value="Genomic_DNA"/>
</dbReference>
<protein>
    <submittedName>
        <fullName evidence="1">Uncharacterized protein</fullName>
    </submittedName>
</protein>